<gene>
    <name evidence="3" type="ORF">ISN26_08120</name>
</gene>
<proteinExistence type="predicted"/>
<evidence type="ECO:0000313" key="3">
    <source>
        <dbReference type="EMBL" id="MBF2736008.1"/>
    </source>
</evidence>
<dbReference type="EMBL" id="JADHEI010000062">
    <property type="protein sequence ID" value="MBF2736008.1"/>
    <property type="molecule type" value="Genomic_DNA"/>
</dbReference>
<evidence type="ECO:0000313" key="4">
    <source>
        <dbReference type="Proteomes" id="UP000604381"/>
    </source>
</evidence>
<keyword evidence="4" id="KW-1185">Reference proteome</keyword>
<comment type="caution">
    <text evidence="3">The sequence shown here is derived from an EMBL/GenBank/DDBJ whole genome shotgun (WGS) entry which is preliminary data.</text>
</comment>
<dbReference type="Proteomes" id="UP000604381">
    <property type="component" value="Unassembled WGS sequence"/>
</dbReference>
<sequence>MSKVERAGLAFRVIIYIVCIAEYSQYVLIVREFIFSDADLLDRMGAMETMAIITTAFLAVISFLTYAGMGGGASKQGRPEGLRDQQKKES</sequence>
<evidence type="ECO:0000256" key="2">
    <source>
        <dbReference type="SAM" id="Phobius"/>
    </source>
</evidence>
<keyword evidence="2" id="KW-0812">Transmembrane</keyword>
<feature type="region of interest" description="Disordered" evidence="1">
    <location>
        <begin position="71"/>
        <end position="90"/>
    </location>
</feature>
<feature type="transmembrane region" description="Helical" evidence="2">
    <location>
        <begin position="9"/>
        <end position="29"/>
    </location>
</feature>
<evidence type="ECO:0000256" key="1">
    <source>
        <dbReference type="SAM" id="MobiDB-lite"/>
    </source>
</evidence>
<reference evidence="3" key="1">
    <citation type="submission" date="2020-10" db="EMBL/GenBank/DDBJ databases">
        <title>An improved Amphimedon queenslandica hologenome assembly reveals how three proteobacterial symbionts can extend the metabolic phenotypic of their marine sponge host.</title>
        <authorList>
            <person name="Degnan B."/>
            <person name="Degnan S."/>
            <person name="Xiang X."/>
        </authorList>
    </citation>
    <scope>NUCLEOTIDE SEQUENCE</scope>
    <source>
        <strain evidence="3">AqS2</strain>
    </source>
</reference>
<dbReference type="AlphaFoldDB" id="A0A930UI07"/>
<accession>A0A930UI07</accession>
<feature type="compositionally biased region" description="Basic and acidic residues" evidence="1">
    <location>
        <begin position="77"/>
        <end position="90"/>
    </location>
</feature>
<protein>
    <submittedName>
        <fullName evidence="3">Uncharacterized protein</fullName>
    </submittedName>
</protein>
<name>A0A930UI07_9GAMM</name>
<organism evidence="3 4">
    <name type="scientific">Candidatus Amphirhobacter heronislandensis</name>
    <dbReference type="NCBI Taxonomy" id="1732024"/>
    <lineage>
        <taxon>Bacteria</taxon>
        <taxon>Pseudomonadati</taxon>
        <taxon>Pseudomonadota</taxon>
        <taxon>Gammaproteobacteria</taxon>
        <taxon>Candidatus Tethybacterales</taxon>
        <taxon>Candidatus Tethybacteraceae</taxon>
        <taxon>Candidatus Amphirhobacter</taxon>
    </lineage>
</organism>
<keyword evidence="2" id="KW-0472">Membrane</keyword>
<feature type="transmembrane region" description="Helical" evidence="2">
    <location>
        <begin position="49"/>
        <end position="69"/>
    </location>
</feature>
<keyword evidence="2" id="KW-1133">Transmembrane helix</keyword>